<evidence type="ECO:0000313" key="14">
    <source>
        <dbReference type="Proteomes" id="UP001627284"/>
    </source>
</evidence>
<comment type="subcellular location">
    <subcellularLocation>
        <location evidence="1">Cell membrane</location>
        <topology evidence="1">Multi-pass membrane protein</topology>
    </subcellularLocation>
    <subcellularLocation>
        <location evidence="10">Membrane</location>
        <topology evidence="10">Multi-pass membrane protein</topology>
    </subcellularLocation>
</comment>
<evidence type="ECO:0000256" key="1">
    <source>
        <dbReference type="ARBA" id="ARBA00004651"/>
    </source>
</evidence>
<feature type="non-terminal residue" evidence="13">
    <location>
        <position position="1"/>
    </location>
</feature>
<feature type="transmembrane region" description="Helical" evidence="10">
    <location>
        <begin position="111"/>
        <end position="132"/>
    </location>
</feature>
<reference evidence="13 14" key="1">
    <citation type="submission" date="2024-05" db="EMBL/GenBank/DDBJ databases">
        <title>De novo assembly of an allotetraploid wild potato.</title>
        <authorList>
            <person name="Hosaka A.J."/>
        </authorList>
    </citation>
    <scope>NUCLEOTIDE SEQUENCE [LARGE SCALE GENOMIC DNA]</scope>
    <source>
        <tissue evidence="13">Young leaves</tissue>
    </source>
</reference>
<comment type="function">
    <text evidence="10">Potassium transporter.</text>
</comment>
<feature type="transmembrane region" description="Helical" evidence="10">
    <location>
        <begin position="554"/>
        <end position="573"/>
    </location>
</feature>
<dbReference type="GO" id="GO:0005886">
    <property type="term" value="C:plasma membrane"/>
    <property type="evidence" value="ECO:0007669"/>
    <property type="project" value="UniProtKB-SubCell"/>
</dbReference>
<evidence type="ECO:0000256" key="6">
    <source>
        <dbReference type="ARBA" id="ARBA00022958"/>
    </source>
</evidence>
<keyword evidence="7 10" id="KW-1133">Transmembrane helix</keyword>
<evidence type="ECO:0000256" key="3">
    <source>
        <dbReference type="ARBA" id="ARBA00022448"/>
    </source>
</evidence>
<feature type="transmembrane region" description="Helical" evidence="10">
    <location>
        <begin position="416"/>
        <end position="436"/>
    </location>
</feature>
<dbReference type="AlphaFoldDB" id="A0ABD2S3N4"/>
<feature type="domain" description="K+ potassium transporter integral membrane" evidence="11">
    <location>
        <begin position="112"/>
        <end position="591"/>
    </location>
</feature>
<dbReference type="NCBIfam" id="TIGR00794">
    <property type="entry name" value="kup"/>
    <property type="match status" value="1"/>
</dbReference>
<evidence type="ECO:0000256" key="5">
    <source>
        <dbReference type="ARBA" id="ARBA00022692"/>
    </source>
</evidence>
<feature type="transmembrane region" description="Helical" evidence="10">
    <location>
        <begin position="528"/>
        <end position="548"/>
    </location>
</feature>
<feature type="transmembrane region" description="Helical" evidence="10">
    <location>
        <begin position="376"/>
        <end position="396"/>
    </location>
</feature>
<dbReference type="EMBL" id="JBJKTR010000016">
    <property type="protein sequence ID" value="KAL3338710.1"/>
    <property type="molecule type" value="Genomic_DNA"/>
</dbReference>
<feature type="transmembrane region" description="Helical" evidence="10">
    <location>
        <begin position="345"/>
        <end position="364"/>
    </location>
</feature>
<keyword evidence="14" id="KW-1185">Reference proteome</keyword>
<evidence type="ECO:0000256" key="9">
    <source>
        <dbReference type="ARBA" id="ARBA00023136"/>
    </source>
</evidence>
<dbReference type="PANTHER" id="PTHR30540">
    <property type="entry name" value="OSMOTIC STRESS POTASSIUM TRANSPORTER"/>
    <property type="match status" value="1"/>
</dbReference>
<feature type="transmembrane region" description="Helical" evidence="10">
    <location>
        <begin position="497"/>
        <end position="521"/>
    </location>
</feature>
<evidence type="ECO:0000256" key="10">
    <source>
        <dbReference type="RuleBase" id="RU321113"/>
    </source>
</evidence>
<dbReference type="Pfam" id="PF02705">
    <property type="entry name" value="K_trans"/>
    <property type="match status" value="1"/>
</dbReference>
<protein>
    <recommendedName>
        <fullName evidence="10">Potassium transporter</fullName>
    </recommendedName>
</protein>
<feature type="domain" description="K+ potassium transporter C-terminal" evidence="12">
    <location>
        <begin position="605"/>
        <end position="775"/>
    </location>
</feature>
<dbReference type="Pfam" id="PF22776">
    <property type="entry name" value="K_trans_C"/>
    <property type="match status" value="1"/>
</dbReference>
<feature type="transmembrane region" description="Helical" evidence="10">
    <location>
        <begin position="473"/>
        <end position="491"/>
    </location>
</feature>
<sequence>KDLIRVSNMKLFFVKETFYLSPYESTYGTINLLSLFSHCVCNKLLPPPLFLFSSEDFYWIEWAMDRQTGRSDLTAAAAAVQSDAAVMVVVHDGETINNDQKDPSRWETLVLAYKTLGVVFGGLVTSPLYVYPSMPLKSPTEDDYLGIYSIMFWTLSLIGVVKYATIALQADDQGEGGTFALYSLLCRNINIGILSSKSASLNSSHSYVNQSKKPSRLGKFCERSLIARRVLLFIAMLGMCMLIGDGILTPAISVLSAMDGLRARFSSVSKSLVEGLSAIVLIVLFLLQKFGTSRVSFLFSPIMGSWTLTTPLVGIYSIIKHYPSIFKAISPHYIVLFFLRNGKQGWIYLGGTVLCITGSEAMFADLGHFNRSSIRIAFLYTIYPSLVLTYAGQTAYLIRNPDDHFDGFYKFIPSAVYWPIFVIATLAAIVASQSLISATFSVIKQSVVLDYFPRVKVVHTSSIKEGEVYSPEVNYILMILCVAVILVFGDGQDIGNAFGVVVSMVMLITTILLTLVMIIIWRTPPALVALYFAVFFVMESVYVSAIFTKITEGGWIPFAISLILAFIMFGWFYGRQRKLEYELTHKIDSERLRTLLIDPGLQRVPGLCFFYTNIQDGLTPILGHYIKNMRSLHKVTVFTTLHYLLVPKVAPDERIVVSKLGLTGVYRCVIRYGYADKLSLEGDDLVNQVIQSLRAHVLHCSNSLEVDNEVSELEEAKLAGVVHIRGKTRFYIGKECGWFDRTMLAFYEVLHSNCRSALPAMGVPLPQRIEVGMLYEA</sequence>
<dbReference type="InterPro" id="IPR053952">
    <property type="entry name" value="K_trans_C"/>
</dbReference>
<comment type="similarity">
    <text evidence="2 10">Belongs to the HAK/KUP transporter (TC 2.A.72.3) family.</text>
</comment>
<keyword evidence="6 10" id="KW-0630">Potassium</keyword>
<evidence type="ECO:0000256" key="2">
    <source>
        <dbReference type="ARBA" id="ARBA00008440"/>
    </source>
</evidence>
<dbReference type="GO" id="GO:0015079">
    <property type="term" value="F:potassium ion transmembrane transporter activity"/>
    <property type="evidence" value="ECO:0007669"/>
    <property type="project" value="UniProtKB-UniRule"/>
</dbReference>
<keyword evidence="5 10" id="KW-0812">Transmembrane</keyword>
<evidence type="ECO:0000313" key="13">
    <source>
        <dbReference type="EMBL" id="KAL3338710.1"/>
    </source>
</evidence>
<keyword evidence="3" id="KW-0813">Transport</keyword>
<name>A0ABD2S3N4_9SOLN</name>
<dbReference type="PANTHER" id="PTHR30540:SF13">
    <property type="entry name" value="POTASSIUM TRANSPORTER 17-RELATED"/>
    <property type="match status" value="1"/>
</dbReference>
<evidence type="ECO:0000256" key="7">
    <source>
        <dbReference type="ARBA" id="ARBA00022989"/>
    </source>
</evidence>
<feature type="transmembrane region" description="Helical" evidence="10">
    <location>
        <begin position="272"/>
        <end position="290"/>
    </location>
</feature>
<keyword evidence="4 10" id="KW-0633">Potassium transport</keyword>
<organism evidence="13 14">
    <name type="scientific">Solanum stoloniferum</name>
    <dbReference type="NCBI Taxonomy" id="62892"/>
    <lineage>
        <taxon>Eukaryota</taxon>
        <taxon>Viridiplantae</taxon>
        <taxon>Streptophyta</taxon>
        <taxon>Embryophyta</taxon>
        <taxon>Tracheophyta</taxon>
        <taxon>Spermatophyta</taxon>
        <taxon>Magnoliopsida</taxon>
        <taxon>eudicotyledons</taxon>
        <taxon>Gunneridae</taxon>
        <taxon>Pentapetalae</taxon>
        <taxon>asterids</taxon>
        <taxon>lamiids</taxon>
        <taxon>Solanales</taxon>
        <taxon>Solanaceae</taxon>
        <taxon>Solanoideae</taxon>
        <taxon>Solaneae</taxon>
        <taxon>Solanum</taxon>
    </lineage>
</organism>
<feature type="transmembrane region" description="Helical" evidence="10">
    <location>
        <begin position="230"/>
        <end position="252"/>
    </location>
</feature>
<evidence type="ECO:0000259" key="12">
    <source>
        <dbReference type="Pfam" id="PF22776"/>
    </source>
</evidence>
<dbReference type="InterPro" id="IPR003855">
    <property type="entry name" value="K+_transporter"/>
</dbReference>
<feature type="transmembrane region" description="Helical" evidence="10">
    <location>
        <begin position="144"/>
        <end position="164"/>
    </location>
</feature>
<dbReference type="InterPro" id="IPR053951">
    <property type="entry name" value="K_trans_N"/>
</dbReference>
<evidence type="ECO:0000256" key="4">
    <source>
        <dbReference type="ARBA" id="ARBA00022538"/>
    </source>
</evidence>
<keyword evidence="9 10" id="KW-0472">Membrane</keyword>
<keyword evidence="8 10" id="KW-0406">Ion transport</keyword>
<evidence type="ECO:0000256" key="8">
    <source>
        <dbReference type="ARBA" id="ARBA00023065"/>
    </source>
</evidence>
<comment type="caution">
    <text evidence="13">The sequence shown here is derived from an EMBL/GenBank/DDBJ whole genome shotgun (WGS) entry which is preliminary data.</text>
</comment>
<gene>
    <name evidence="13" type="ORF">AABB24_027700</name>
</gene>
<feature type="transmembrane region" description="Helical" evidence="10">
    <location>
        <begin position="297"/>
        <end position="319"/>
    </location>
</feature>
<evidence type="ECO:0000259" key="11">
    <source>
        <dbReference type="Pfam" id="PF02705"/>
    </source>
</evidence>
<accession>A0ABD2S3N4</accession>
<dbReference type="Proteomes" id="UP001627284">
    <property type="component" value="Unassembled WGS sequence"/>
</dbReference>
<proteinExistence type="inferred from homology"/>